<protein>
    <recommendedName>
        <fullName evidence="5">DUF3137 domain-containing protein</fullName>
    </recommendedName>
</protein>
<keyword evidence="2" id="KW-0812">Transmembrane</keyword>
<feature type="transmembrane region" description="Helical" evidence="2">
    <location>
        <begin position="6"/>
        <end position="28"/>
    </location>
</feature>
<dbReference type="AlphaFoldDB" id="A0A9D5UIU5"/>
<evidence type="ECO:0008006" key="5">
    <source>
        <dbReference type="Google" id="ProtNLM"/>
    </source>
</evidence>
<evidence type="ECO:0000256" key="2">
    <source>
        <dbReference type="SAM" id="Phobius"/>
    </source>
</evidence>
<evidence type="ECO:0000313" key="4">
    <source>
        <dbReference type="Proteomes" id="UP000822993"/>
    </source>
</evidence>
<reference evidence="3 4" key="1">
    <citation type="submission" date="2020-08" db="EMBL/GenBank/DDBJ databases">
        <title>A Genomic Blueprint of the Chicken Gut Microbiome.</title>
        <authorList>
            <person name="Gilroy R."/>
            <person name="Ravi A."/>
            <person name="Getino M."/>
            <person name="Pursley I."/>
            <person name="Horton D.L."/>
            <person name="Alikhan N.-F."/>
            <person name="Baker D."/>
            <person name="Gharbi K."/>
            <person name="Hall N."/>
            <person name="Watson M."/>
            <person name="Adriaenssens E.M."/>
            <person name="Foster-Nyarko E."/>
            <person name="Jarju S."/>
            <person name="Secka A."/>
            <person name="Antonio M."/>
            <person name="Oren A."/>
            <person name="Chaudhuri R."/>
            <person name="La Ragione R.M."/>
            <person name="Hildebrand F."/>
            <person name="Pallen M.J."/>
        </authorList>
    </citation>
    <scope>NUCLEOTIDE SEQUENCE [LARGE SCALE GENOMIC DNA]</scope>
    <source>
        <strain evidence="3 4">Sa1BUA8</strain>
    </source>
</reference>
<gene>
    <name evidence="3" type="ORF">H9623_15295</name>
</gene>
<dbReference type="RefSeq" id="WP_193720890.1">
    <property type="nucleotide sequence ID" value="NZ_JACSPN010000023.1"/>
</dbReference>
<accession>A0A9D5UIU5</accession>
<evidence type="ECO:0000256" key="1">
    <source>
        <dbReference type="SAM" id="MobiDB-lite"/>
    </source>
</evidence>
<comment type="caution">
    <text evidence="3">The sequence shown here is derived from an EMBL/GenBank/DDBJ whole genome shotgun (WGS) entry which is preliminary data.</text>
</comment>
<dbReference type="Proteomes" id="UP000822993">
    <property type="component" value="Unassembled WGS sequence"/>
</dbReference>
<name>A0A9D5UIU5_9CELL</name>
<evidence type="ECO:0000313" key="3">
    <source>
        <dbReference type="EMBL" id="MBE7701657.1"/>
    </source>
</evidence>
<feature type="region of interest" description="Disordered" evidence="1">
    <location>
        <begin position="224"/>
        <end position="248"/>
    </location>
</feature>
<keyword evidence="2" id="KW-1133">Transmembrane helix</keyword>
<dbReference type="EMBL" id="JACSPN010000023">
    <property type="protein sequence ID" value="MBE7701657.1"/>
    <property type="molecule type" value="Genomic_DNA"/>
</dbReference>
<keyword evidence="2" id="KW-0472">Membrane</keyword>
<proteinExistence type="predicted"/>
<sequence>MTRESAVGLVVLGVLLALVVAVAVLGVVARRARQETQDALLRDLGWEPAPPDESLLDRWEGAPFDVQDRGRVEDLRRGAVAGRPLVTFRYAWRSAATMAGRGRPTMVECQVVALDVPGEVPTVEVVPVGYRQPSVQRVVGREVVFDDPAFASTWTVRAPDELAAHALLTAPVRSVLLEPAYAGARLRFEGSAVLSWTDGPVPVEDVRDLALLLAGVLDQVRPLGRPEISEAPEGTGSEAARPADAPDR</sequence>
<keyword evidence="4" id="KW-1185">Reference proteome</keyword>
<organism evidence="3 4">
    <name type="scientific">Oerskovia douganii</name>
    <dbReference type="NCBI Taxonomy" id="2762210"/>
    <lineage>
        <taxon>Bacteria</taxon>
        <taxon>Bacillati</taxon>
        <taxon>Actinomycetota</taxon>
        <taxon>Actinomycetes</taxon>
        <taxon>Micrococcales</taxon>
        <taxon>Cellulomonadaceae</taxon>
        <taxon>Oerskovia</taxon>
    </lineage>
</organism>